<evidence type="ECO:0000256" key="1">
    <source>
        <dbReference type="SAM" id="Phobius"/>
    </source>
</evidence>
<organism evidence="2 3">
    <name type="scientific">Rhodoplanes serenus</name>
    <dbReference type="NCBI Taxonomy" id="200615"/>
    <lineage>
        <taxon>Bacteria</taxon>
        <taxon>Pseudomonadati</taxon>
        <taxon>Pseudomonadota</taxon>
        <taxon>Alphaproteobacteria</taxon>
        <taxon>Hyphomicrobiales</taxon>
        <taxon>Nitrobacteraceae</taxon>
        <taxon>Rhodoplanes</taxon>
    </lineage>
</organism>
<dbReference type="Gene3D" id="1.20.1250.20">
    <property type="entry name" value="MFS general substrate transporter like domains"/>
    <property type="match status" value="1"/>
</dbReference>
<feature type="transmembrane region" description="Helical" evidence="1">
    <location>
        <begin position="59"/>
        <end position="79"/>
    </location>
</feature>
<accession>A0A327KB59</accession>
<keyword evidence="1" id="KW-0472">Membrane</keyword>
<name>A0A327KB59_9BRAD</name>
<dbReference type="InterPro" id="IPR036259">
    <property type="entry name" value="MFS_trans_sf"/>
</dbReference>
<dbReference type="Proteomes" id="UP000438991">
    <property type="component" value="Unassembled WGS sequence"/>
</dbReference>
<sequence length="213" mass="22718">MKTDDLITMLSTQVEPVDRNRMGRSLALGVAFAAAVAALATLATFGVRSDLDHVHSLTYMIGKLTFTLTVVVIATIYLLRLARPGGERETSLLVLAAPFLAVMMLGALTLSTAPRSHWDHAVLGTHWIECIISIPLIAVVPFALTIWAMRHAMPTDLRRAGAAAGLVAGGLSATGYALHCIDDSMPFVALWYGATIALCAVTGALLGPRLLRW</sequence>
<keyword evidence="1" id="KW-1133">Transmembrane helix</keyword>
<dbReference type="AlphaFoldDB" id="A0A327KB59"/>
<feature type="transmembrane region" description="Helical" evidence="1">
    <location>
        <begin position="160"/>
        <end position="178"/>
    </location>
</feature>
<gene>
    <name evidence="2" type="ORF">GJ689_01195</name>
</gene>
<evidence type="ECO:0000313" key="2">
    <source>
        <dbReference type="EMBL" id="MTW14833.1"/>
    </source>
</evidence>
<comment type="caution">
    <text evidence="2">The sequence shown here is derived from an EMBL/GenBank/DDBJ whole genome shotgun (WGS) entry which is preliminary data.</text>
</comment>
<feature type="transmembrane region" description="Helical" evidence="1">
    <location>
        <begin position="91"/>
        <end position="113"/>
    </location>
</feature>
<dbReference type="Pfam" id="PF06532">
    <property type="entry name" value="NrsF"/>
    <property type="match status" value="1"/>
</dbReference>
<dbReference type="RefSeq" id="WP_111384780.1">
    <property type="nucleotide sequence ID" value="NZ_NPEW01000057.1"/>
</dbReference>
<proteinExistence type="predicted"/>
<reference evidence="2 3" key="1">
    <citation type="submission" date="2019-11" db="EMBL/GenBank/DDBJ databases">
        <title>Whole-genome sequence of Rhodoplanes serenus DSM 18633, type strain.</title>
        <authorList>
            <person name="Kyndt J.A."/>
            <person name="Meyer T.E."/>
        </authorList>
    </citation>
    <scope>NUCLEOTIDE SEQUENCE [LARGE SCALE GENOMIC DNA]</scope>
    <source>
        <strain evidence="2 3">DSM 18633</strain>
    </source>
</reference>
<dbReference type="InterPro" id="IPR009495">
    <property type="entry name" value="NrsF"/>
</dbReference>
<feature type="transmembrane region" description="Helical" evidence="1">
    <location>
        <begin position="26"/>
        <end position="47"/>
    </location>
</feature>
<protein>
    <submittedName>
        <fullName evidence="2">DUF1109 family protein</fullName>
    </submittedName>
</protein>
<evidence type="ECO:0000313" key="3">
    <source>
        <dbReference type="Proteomes" id="UP000438991"/>
    </source>
</evidence>
<feature type="transmembrane region" description="Helical" evidence="1">
    <location>
        <begin position="190"/>
        <end position="211"/>
    </location>
</feature>
<feature type="transmembrane region" description="Helical" evidence="1">
    <location>
        <begin position="125"/>
        <end position="148"/>
    </location>
</feature>
<dbReference type="EMBL" id="WNKV01000001">
    <property type="protein sequence ID" value="MTW14833.1"/>
    <property type="molecule type" value="Genomic_DNA"/>
</dbReference>
<keyword evidence="1" id="KW-0812">Transmembrane</keyword>